<evidence type="ECO:0000256" key="13">
    <source>
        <dbReference type="SAM" id="Phobius"/>
    </source>
</evidence>
<evidence type="ECO:0000256" key="11">
    <source>
        <dbReference type="ARBA" id="ARBA00023136"/>
    </source>
</evidence>
<organism evidence="14">
    <name type="scientific">Colymbetes fuscus</name>
    <dbReference type="NCBI Taxonomy" id="1509382"/>
    <lineage>
        <taxon>Eukaryota</taxon>
        <taxon>Metazoa</taxon>
        <taxon>Ecdysozoa</taxon>
        <taxon>Arthropoda</taxon>
        <taxon>Hexapoda</taxon>
        <taxon>Insecta</taxon>
        <taxon>Pterygota</taxon>
        <taxon>Neoptera</taxon>
        <taxon>Endopterygota</taxon>
        <taxon>Coleoptera</taxon>
        <taxon>Adephaga</taxon>
        <taxon>Dytiscoidea</taxon>
        <taxon>Dytiscidae</taxon>
        <taxon>Colymbetinae</taxon>
        <taxon>Colymbetini</taxon>
        <taxon>Colymbetes</taxon>
    </lineage>
</organism>
<evidence type="ECO:0000256" key="10">
    <source>
        <dbReference type="ARBA" id="ARBA00023128"/>
    </source>
</evidence>
<evidence type="ECO:0000256" key="4">
    <source>
        <dbReference type="ARBA" id="ARBA00022448"/>
    </source>
</evidence>
<gene>
    <name evidence="14" type="primary">atp8</name>
</gene>
<proteinExistence type="inferred from homology"/>
<keyword evidence="8 13" id="KW-1133">Transmembrane helix</keyword>
<evidence type="ECO:0000256" key="3">
    <source>
        <dbReference type="ARBA" id="ARBA00011291"/>
    </source>
</evidence>
<keyword evidence="6 12" id="KW-0812">Transmembrane</keyword>
<keyword evidence="7 12" id="KW-0375">Hydrogen ion transport</keyword>
<keyword evidence="4 12" id="KW-0813">Transport</keyword>
<evidence type="ECO:0000256" key="2">
    <source>
        <dbReference type="ARBA" id="ARBA00008892"/>
    </source>
</evidence>
<accession>A0A191ZR68</accession>
<evidence type="ECO:0000313" key="14">
    <source>
        <dbReference type="EMBL" id="ANJ70363.1"/>
    </source>
</evidence>
<sequence length="53" mass="6582">MPQMAPMSWLTLYIFFAVIFMMFNFMNYYMFMINPSSQTTNKKMSKKSFNWKW</sequence>
<keyword evidence="9 12" id="KW-0406">Ion transport</keyword>
<keyword evidence="5 12" id="KW-0138">CF(0)</keyword>
<comment type="similarity">
    <text evidence="2 12">Belongs to the ATPase protein 8 family.</text>
</comment>
<protein>
    <recommendedName>
        <fullName evidence="12">ATP synthase complex subunit 8</fullName>
    </recommendedName>
</protein>
<geneLocation type="mitochondrion" evidence="14"/>
<dbReference type="GO" id="GO:0045259">
    <property type="term" value="C:proton-transporting ATP synthase complex"/>
    <property type="evidence" value="ECO:0007669"/>
    <property type="project" value="UniProtKB-KW"/>
</dbReference>
<feature type="transmembrane region" description="Helical" evidence="13">
    <location>
        <begin position="12"/>
        <end position="33"/>
    </location>
</feature>
<evidence type="ECO:0000256" key="6">
    <source>
        <dbReference type="ARBA" id="ARBA00022692"/>
    </source>
</evidence>
<dbReference type="GO" id="GO:0015078">
    <property type="term" value="F:proton transmembrane transporter activity"/>
    <property type="evidence" value="ECO:0007669"/>
    <property type="project" value="InterPro"/>
</dbReference>
<name>A0A191ZR68_9DYTI</name>
<dbReference type="GO" id="GO:0015986">
    <property type="term" value="P:proton motive force-driven ATP synthesis"/>
    <property type="evidence" value="ECO:0007669"/>
    <property type="project" value="InterPro"/>
</dbReference>
<dbReference type="EMBL" id="KT876885">
    <property type="protein sequence ID" value="ANJ70363.1"/>
    <property type="molecule type" value="Genomic_DNA"/>
</dbReference>
<comment type="subcellular location">
    <subcellularLocation>
        <location evidence="1 12">Mitochondrion membrane</location>
        <topology evidence="1 12">Single-pass membrane protein</topology>
    </subcellularLocation>
</comment>
<reference evidence="14" key="1">
    <citation type="journal article" date="2016" name="Mol. Ecol. Resour.">
        <title>Lessons from genome skimming of arthropod-preserving ethanol.</title>
        <authorList>
            <person name="Linard B."/>
            <person name="Arribas P."/>
            <person name="Andujar C."/>
            <person name="Crampton-Platt A."/>
            <person name="Vogler A.P."/>
        </authorList>
    </citation>
    <scope>NUCLEOTIDE SEQUENCE</scope>
</reference>
<evidence type="ECO:0000256" key="5">
    <source>
        <dbReference type="ARBA" id="ARBA00022547"/>
    </source>
</evidence>
<dbReference type="GO" id="GO:0031966">
    <property type="term" value="C:mitochondrial membrane"/>
    <property type="evidence" value="ECO:0007669"/>
    <property type="project" value="UniProtKB-SubCell"/>
</dbReference>
<dbReference type="AlphaFoldDB" id="A0A191ZR68"/>
<keyword evidence="10 12" id="KW-0496">Mitochondrion</keyword>
<evidence type="ECO:0000256" key="1">
    <source>
        <dbReference type="ARBA" id="ARBA00004304"/>
    </source>
</evidence>
<evidence type="ECO:0000256" key="7">
    <source>
        <dbReference type="ARBA" id="ARBA00022781"/>
    </source>
</evidence>
<evidence type="ECO:0000256" key="8">
    <source>
        <dbReference type="ARBA" id="ARBA00022989"/>
    </source>
</evidence>
<evidence type="ECO:0000256" key="9">
    <source>
        <dbReference type="ARBA" id="ARBA00023065"/>
    </source>
</evidence>
<keyword evidence="11 13" id="KW-0472">Membrane</keyword>
<dbReference type="Pfam" id="PF00895">
    <property type="entry name" value="ATP-synt_8"/>
    <property type="match status" value="1"/>
</dbReference>
<dbReference type="InterPro" id="IPR001421">
    <property type="entry name" value="ATP8_metazoa"/>
</dbReference>
<evidence type="ECO:0000256" key="12">
    <source>
        <dbReference type="RuleBase" id="RU003661"/>
    </source>
</evidence>
<comment type="subunit">
    <text evidence="3">F-type ATPases have 2 components, CF(1) - the catalytic core - and CF(0) - the membrane proton channel.</text>
</comment>